<dbReference type="InterPro" id="IPR008727">
    <property type="entry name" value="PAAR_motif"/>
</dbReference>
<dbReference type="Pfam" id="PF05488">
    <property type="entry name" value="PAAR_motif"/>
    <property type="match status" value="1"/>
</dbReference>
<proteinExistence type="predicted"/>
<sequence length="91" mass="9479">MSEGYFLRIGDATTCGGKILTGDSTFLWDGIATARAGDMVSCGNHAGTYKILGGVDGAFDEGVTLAGTLESYSSCPCRARIIPSILDCYSK</sequence>
<dbReference type="Proteomes" id="UP001306592">
    <property type="component" value="Unassembled WGS sequence"/>
</dbReference>
<evidence type="ECO:0000313" key="2">
    <source>
        <dbReference type="Proteomes" id="UP001306592"/>
    </source>
</evidence>
<comment type="caution">
    <text evidence="1">The sequence shown here is derived from an EMBL/GenBank/DDBJ whole genome shotgun (WGS) entry which is preliminary data.</text>
</comment>
<name>A0ABU8DJL8_ERWAP</name>
<protein>
    <submittedName>
        <fullName evidence="1">PAAR domain-containing protein</fullName>
    </submittedName>
</protein>
<dbReference type="RefSeq" id="WP_336203589.1">
    <property type="nucleotide sequence ID" value="NZ_JBANEI010000016.1"/>
</dbReference>
<dbReference type="EMBL" id="JBANEI010000016">
    <property type="protein sequence ID" value="MEI2683711.1"/>
    <property type="molecule type" value="Genomic_DNA"/>
</dbReference>
<reference evidence="1 2" key="1">
    <citation type="submission" date="2024-02" db="EMBL/GenBank/DDBJ databases">
        <title>First report Erwinia aphidicola in onion in Chile.</title>
        <authorList>
            <person name="Valenzuela M."/>
            <person name="Pena M."/>
            <person name="Dutta B."/>
        </authorList>
    </citation>
    <scope>NUCLEOTIDE SEQUENCE [LARGE SCALE GENOMIC DNA]</scope>
    <source>
        <strain evidence="1 2">QCJ3A</strain>
    </source>
</reference>
<gene>
    <name evidence="1" type="ORF">V8N49_18855</name>
</gene>
<accession>A0ABU8DJL8</accession>
<keyword evidence="2" id="KW-1185">Reference proteome</keyword>
<evidence type="ECO:0000313" key="1">
    <source>
        <dbReference type="EMBL" id="MEI2683711.1"/>
    </source>
</evidence>
<dbReference type="CDD" id="cd14744">
    <property type="entry name" value="PAAR_CT_2"/>
    <property type="match status" value="1"/>
</dbReference>
<organism evidence="1 2">
    <name type="scientific">Erwinia aphidicola</name>
    <dbReference type="NCBI Taxonomy" id="68334"/>
    <lineage>
        <taxon>Bacteria</taxon>
        <taxon>Pseudomonadati</taxon>
        <taxon>Pseudomonadota</taxon>
        <taxon>Gammaproteobacteria</taxon>
        <taxon>Enterobacterales</taxon>
        <taxon>Erwiniaceae</taxon>
        <taxon>Erwinia</taxon>
    </lineage>
</organism>